<sequence>MNEKNDFYREYNLIKARKNPSKINLAQYQRDAQTNLRNWFEEEKTGNKGGILVLPTGGGKTLTAVRFLCQGPLSKGYKVLWLAHTHHLLEQAYYSFGPHEIDQNKGFEIGFIEEPRENLNVRVVSGTKNHFNIQQIESTDDVLISTLQSVSSGYKRKQPHLMKFLESAEDKLFVVFDEAHQSPAPSYRNLILELRKQFSQMYLLGLTATPTYSDEKKKGWLKELFPQDIIYQVTLKDLMAQEILAEPIFEDPNTEFKPDFEKREYEKWIDTYSDLPKDIINQLADNRGRNQFIARAYAENKIKYGKTIIFADRWNQCVQLCEFLRKEGVKAGTMFSHVHQTGTGRVIGGGDENSKVLERFKNDELDVLINIRMLTEGTDVPDVKSVFLTRQTTSKILLTQMIGRALRGPKFGGTDLAYIVSFVDNWNQKINWAEWDPLDEGGTGGTIINPQKRPPLQLISIDLVRHLSRIMFQNKGLEIGPFLKNMPLGWYQTKFYTLSKNEDDYIEVNRLVMVFENEKESYEKFMDHLESLDLSDFESEEINVESKSDVLNEWVETFLDPENSYDDGLENNIFNIVCHIAQGKEKPPFFEFEDRKNHDMDQLARKYRSIQLFEVNDKLKLEFEREDRYWDTIYPNYDSFINQFYACVRRLNELTDGMPDDVYVNGESKNNELDNETKIEVKKRYPNCLSCGEKNKMLLEVDHVNPRYFGGKDSIDNLQTLCRYCNSTKNTMEIDFRNNTTPLKQAPEQLRYFNPPQSHNHEDETWNKYIKRIFNMFYCASAVKHSNMDSNGEWKVELYSGNDPKWIRPYLKGLTNEIIDNRRNLGLKGPEKIIVI</sequence>
<dbReference type="InterPro" id="IPR027417">
    <property type="entry name" value="P-loop_NTPase"/>
</dbReference>
<dbReference type="KEGG" id="mew:MSWAN_0827"/>
<keyword evidence="8" id="KW-1185">Reference proteome</keyword>
<evidence type="ECO:0000256" key="2">
    <source>
        <dbReference type="ARBA" id="ARBA00022801"/>
    </source>
</evidence>
<dbReference type="GO" id="GO:0003677">
    <property type="term" value="F:DNA binding"/>
    <property type="evidence" value="ECO:0007669"/>
    <property type="project" value="InterPro"/>
</dbReference>
<dbReference type="eggNOG" id="arCOG03898">
    <property type="taxonomic scope" value="Archaea"/>
</dbReference>
<evidence type="ECO:0000256" key="3">
    <source>
        <dbReference type="ARBA" id="ARBA00022806"/>
    </source>
</evidence>
<dbReference type="Proteomes" id="UP000009231">
    <property type="component" value="Chromosome"/>
</dbReference>
<dbReference type="InterPro" id="IPR001650">
    <property type="entry name" value="Helicase_C-like"/>
</dbReference>
<dbReference type="GO" id="GO:0005524">
    <property type="term" value="F:ATP binding"/>
    <property type="evidence" value="ECO:0007669"/>
    <property type="project" value="UniProtKB-KW"/>
</dbReference>
<dbReference type="OrthoDB" id="70352at2157"/>
<dbReference type="GO" id="GO:0016787">
    <property type="term" value="F:hydrolase activity"/>
    <property type="evidence" value="ECO:0007669"/>
    <property type="project" value="UniProtKB-KW"/>
</dbReference>
<dbReference type="STRING" id="868131.MSWAN_0827"/>
<dbReference type="GO" id="GO:0004519">
    <property type="term" value="F:endonuclease activity"/>
    <property type="evidence" value="ECO:0007669"/>
    <property type="project" value="InterPro"/>
</dbReference>
<feature type="domain" description="Helicase C-terminal" evidence="6">
    <location>
        <begin position="288"/>
        <end position="456"/>
    </location>
</feature>
<dbReference type="PANTHER" id="PTHR11274">
    <property type="entry name" value="RAD25/XP-B DNA REPAIR HELICASE"/>
    <property type="match status" value="1"/>
</dbReference>
<dbReference type="SMART" id="SM00490">
    <property type="entry name" value="HELICc"/>
    <property type="match status" value="1"/>
</dbReference>
<dbReference type="InterPro" id="IPR003615">
    <property type="entry name" value="HNH_nuc"/>
</dbReference>
<gene>
    <name evidence="7" type="ordered locus">MSWAN_0827</name>
</gene>
<protein>
    <submittedName>
        <fullName evidence="7">Type III restriction protein res subunit</fullName>
    </submittedName>
</protein>
<evidence type="ECO:0000259" key="6">
    <source>
        <dbReference type="PROSITE" id="PS51194"/>
    </source>
</evidence>
<dbReference type="GeneID" id="10668329"/>
<dbReference type="GO" id="GO:0140097">
    <property type="term" value="F:catalytic activity, acting on DNA"/>
    <property type="evidence" value="ECO:0007669"/>
    <property type="project" value="UniProtKB-ARBA"/>
</dbReference>
<dbReference type="InterPro" id="IPR002711">
    <property type="entry name" value="HNH"/>
</dbReference>
<name>F6D1Q2_METPW</name>
<dbReference type="RefSeq" id="WP_013825357.1">
    <property type="nucleotide sequence ID" value="NC_015574.1"/>
</dbReference>
<dbReference type="HOGENOM" id="CLU_014233_0_0_2"/>
<dbReference type="Gene3D" id="3.40.50.300">
    <property type="entry name" value="P-loop containing nucleotide triphosphate hydrolases"/>
    <property type="match status" value="2"/>
</dbReference>
<proteinExistence type="predicted"/>
<keyword evidence="1" id="KW-0547">Nucleotide-binding</keyword>
<dbReference type="SUPFAM" id="SSF52540">
    <property type="entry name" value="P-loop containing nucleoside triphosphate hydrolases"/>
    <property type="match status" value="1"/>
</dbReference>
<evidence type="ECO:0000313" key="7">
    <source>
        <dbReference type="EMBL" id="AEG17855.1"/>
    </source>
</evidence>
<dbReference type="AlphaFoldDB" id="F6D1Q2"/>
<dbReference type="EMBL" id="CP002772">
    <property type="protein sequence ID" value="AEG17855.1"/>
    <property type="molecule type" value="Genomic_DNA"/>
</dbReference>
<dbReference type="GO" id="GO:0004386">
    <property type="term" value="F:helicase activity"/>
    <property type="evidence" value="ECO:0007669"/>
    <property type="project" value="UniProtKB-KW"/>
</dbReference>
<dbReference type="InterPro" id="IPR014001">
    <property type="entry name" value="Helicase_ATP-bd"/>
</dbReference>
<dbReference type="InterPro" id="IPR006935">
    <property type="entry name" value="Helicase/UvrB_N"/>
</dbReference>
<keyword evidence="3" id="KW-0347">Helicase</keyword>
<dbReference type="InterPro" id="IPR050615">
    <property type="entry name" value="ATP-dep_DNA_Helicase"/>
</dbReference>
<evidence type="ECO:0000259" key="5">
    <source>
        <dbReference type="PROSITE" id="PS51192"/>
    </source>
</evidence>
<dbReference type="Gene3D" id="1.10.30.50">
    <property type="match status" value="1"/>
</dbReference>
<keyword evidence="4" id="KW-0067">ATP-binding</keyword>
<dbReference type="PROSITE" id="PS51192">
    <property type="entry name" value="HELICASE_ATP_BIND_1"/>
    <property type="match status" value="1"/>
</dbReference>
<dbReference type="PANTHER" id="PTHR11274:SF0">
    <property type="entry name" value="GENERAL TRANSCRIPTION AND DNA REPAIR FACTOR IIH HELICASE SUBUNIT XPB"/>
    <property type="match status" value="1"/>
</dbReference>
<dbReference type="GO" id="GO:0008270">
    <property type="term" value="F:zinc ion binding"/>
    <property type="evidence" value="ECO:0007669"/>
    <property type="project" value="InterPro"/>
</dbReference>
<evidence type="ECO:0000313" key="8">
    <source>
        <dbReference type="Proteomes" id="UP000009231"/>
    </source>
</evidence>
<organism evidence="7 8">
    <name type="scientific">Methanobacterium paludis (strain DSM 25820 / JCM 18151 / SWAN1)</name>
    <dbReference type="NCBI Taxonomy" id="868131"/>
    <lineage>
        <taxon>Archaea</taxon>
        <taxon>Methanobacteriati</taxon>
        <taxon>Methanobacteriota</taxon>
        <taxon>Methanomada group</taxon>
        <taxon>Methanobacteria</taxon>
        <taxon>Methanobacteriales</taxon>
        <taxon>Methanobacteriaceae</taxon>
        <taxon>Methanobacterium</taxon>
    </lineage>
</organism>
<dbReference type="SMART" id="SM00487">
    <property type="entry name" value="DEXDc"/>
    <property type="match status" value="1"/>
</dbReference>
<evidence type="ECO:0000256" key="4">
    <source>
        <dbReference type="ARBA" id="ARBA00022840"/>
    </source>
</evidence>
<evidence type="ECO:0000256" key="1">
    <source>
        <dbReference type="ARBA" id="ARBA00022741"/>
    </source>
</evidence>
<dbReference type="eggNOG" id="arCOG00874">
    <property type="taxonomic scope" value="Archaea"/>
</dbReference>
<dbReference type="Pfam" id="PF00271">
    <property type="entry name" value="Helicase_C"/>
    <property type="match status" value="1"/>
</dbReference>
<reference evidence="7 8" key="1">
    <citation type="journal article" date="2014" name="Int. J. Syst. Evol. Microbiol.">
        <title>Methanobacterium paludis sp. nov. and a novel strain of Methanobacterium lacus isolated from northern peatlands.</title>
        <authorList>
            <person name="Cadillo-Quiroz H."/>
            <person name="Brauer S.L."/>
            <person name="Goodson N."/>
            <person name="Yavitt J.B."/>
            <person name="Zinder S.H."/>
        </authorList>
    </citation>
    <scope>NUCLEOTIDE SEQUENCE [LARGE SCALE GENOMIC DNA]</scope>
    <source>
        <strain evidence="8">DSM 25820 / JCM 18151 / SWAN1</strain>
    </source>
</reference>
<dbReference type="CDD" id="cd00085">
    <property type="entry name" value="HNHc"/>
    <property type="match status" value="1"/>
</dbReference>
<dbReference type="PROSITE" id="PS51194">
    <property type="entry name" value="HELICASE_CTER"/>
    <property type="match status" value="1"/>
</dbReference>
<feature type="domain" description="Helicase ATP-binding" evidence="5">
    <location>
        <begin position="41"/>
        <end position="228"/>
    </location>
</feature>
<dbReference type="Pfam" id="PF01844">
    <property type="entry name" value="HNH"/>
    <property type="match status" value="1"/>
</dbReference>
<dbReference type="Pfam" id="PF04851">
    <property type="entry name" value="ResIII"/>
    <property type="match status" value="1"/>
</dbReference>
<accession>F6D1Q2</accession>
<dbReference type="SMART" id="SM00507">
    <property type="entry name" value="HNHc"/>
    <property type="match status" value="1"/>
</dbReference>
<keyword evidence="2" id="KW-0378">Hydrolase</keyword>